<evidence type="ECO:0000313" key="2">
    <source>
        <dbReference type="Proteomes" id="UP000235672"/>
    </source>
</evidence>
<protein>
    <submittedName>
        <fullName evidence="1">Uncharacterized protein</fullName>
    </submittedName>
</protein>
<proteinExistence type="predicted"/>
<dbReference type="Proteomes" id="UP000235672">
    <property type="component" value="Unassembled WGS sequence"/>
</dbReference>
<gene>
    <name evidence="1" type="ORF">NA56DRAFT_709833</name>
</gene>
<sequence length="55" mass="6291">MDETKQSTWQVLSRYNAAVLWPTYTGITAIHWGMDVLLSNSVSLSHKSRKFQIPP</sequence>
<organism evidence="1 2">
    <name type="scientific">Hyaloscypha hepaticicola</name>
    <dbReference type="NCBI Taxonomy" id="2082293"/>
    <lineage>
        <taxon>Eukaryota</taxon>
        <taxon>Fungi</taxon>
        <taxon>Dikarya</taxon>
        <taxon>Ascomycota</taxon>
        <taxon>Pezizomycotina</taxon>
        <taxon>Leotiomycetes</taxon>
        <taxon>Helotiales</taxon>
        <taxon>Hyaloscyphaceae</taxon>
        <taxon>Hyaloscypha</taxon>
    </lineage>
</organism>
<keyword evidence="2" id="KW-1185">Reference proteome</keyword>
<evidence type="ECO:0000313" key="1">
    <source>
        <dbReference type="EMBL" id="PMD15410.1"/>
    </source>
</evidence>
<accession>A0A2J6PN05</accession>
<name>A0A2J6PN05_9HELO</name>
<reference evidence="1 2" key="1">
    <citation type="submission" date="2016-05" db="EMBL/GenBank/DDBJ databases">
        <title>A degradative enzymes factory behind the ericoid mycorrhizal symbiosis.</title>
        <authorList>
            <consortium name="DOE Joint Genome Institute"/>
            <person name="Martino E."/>
            <person name="Morin E."/>
            <person name="Grelet G."/>
            <person name="Kuo A."/>
            <person name="Kohler A."/>
            <person name="Daghino S."/>
            <person name="Barry K."/>
            <person name="Choi C."/>
            <person name="Cichocki N."/>
            <person name="Clum A."/>
            <person name="Copeland A."/>
            <person name="Hainaut M."/>
            <person name="Haridas S."/>
            <person name="Labutti K."/>
            <person name="Lindquist E."/>
            <person name="Lipzen A."/>
            <person name="Khouja H.-R."/>
            <person name="Murat C."/>
            <person name="Ohm R."/>
            <person name="Olson A."/>
            <person name="Spatafora J."/>
            <person name="Veneault-Fourrey C."/>
            <person name="Henrissat B."/>
            <person name="Grigoriev I."/>
            <person name="Martin F."/>
            <person name="Perotto S."/>
        </authorList>
    </citation>
    <scope>NUCLEOTIDE SEQUENCE [LARGE SCALE GENOMIC DNA]</scope>
    <source>
        <strain evidence="1 2">UAMH 7357</strain>
    </source>
</reference>
<dbReference type="AlphaFoldDB" id="A0A2J6PN05"/>
<dbReference type="EMBL" id="KZ613513">
    <property type="protein sequence ID" value="PMD15410.1"/>
    <property type="molecule type" value="Genomic_DNA"/>
</dbReference>